<keyword evidence="4 6" id="KW-0408">Iron</keyword>
<dbReference type="InterPro" id="IPR017896">
    <property type="entry name" value="4Fe4S_Fe-S-bd"/>
</dbReference>
<comment type="caution">
    <text evidence="8">The sequence shown here is derived from an EMBL/GenBank/DDBJ whole genome shotgun (WGS) entry which is preliminary data.</text>
</comment>
<dbReference type="Pfam" id="PF13459">
    <property type="entry name" value="Fer4_15"/>
    <property type="match status" value="1"/>
</dbReference>
<dbReference type="PANTHER" id="PTHR36923:SF3">
    <property type="entry name" value="FERREDOXIN"/>
    <property type="match status" value="1"/>
</dbReference>
<dbReference type="GO" id="GO:0005506">
    <property type="term" value="F:iron ion binding"/>
    <property type="evidence" value="ECO:0007669"/>
    <property type="project" value="UniProtKB-UniRule"/>
</dbReference>
<protein>
    <recommendedName>
        <fullName evidence="6">Ferredoxin</fullName>
    </recommendedName>
</protein>
<proteinExistence type="predicted"/>
<evidence type="ECO:0000313" key="8">
    <source>
        <dbReference type="EMBL" id="PJE62812.1"/>
    </source>
</evidence>
<dbReference type="PROSITE" id="PS51379">
    <property type="entry name" value="4FE4S_FER_2"/>
    <property type="match status" value="1"/>
</dbReference>
<dbReference type="InterPro" id="IPR051269">
    <property type="entry name" value="Fe-S_cluster_ET"/>
</dbReference>
<evidence type="ECO:0000256" key="6">
    <source>
        <dbReference type="RuleBase" id="RU368020"/>
    </source>
</evidence>
<dbReference type="GO" id="GO:0009055">
    <property type="term" value="F:electron transfer activity"/>
    <property type="evidence" value="ECO:0007669"/>
    <property type="project" value="UniProtKB-UniRule"/>
</dbReference>
<dbReference type="PANTHER" id="PTHR36923">
    <property type="entry name" value="FERREDOXIN"/>
    <property type="match status" value="1"/>
</dbReference>
<keyword evidence="2 6" id="KW-0479">Metal-binding</keyword>
<comment type="function">
    <text evidence="6">Ferredoxins are iron-sulfur proteins that transfer electrons in a wide variety of metabolic reactions.</text>
</comment>
<keyword evidence="3 6" id="KW-0249">Electron transport</keyword>
<feature type="domain" description="4Fe-4S ferredoxin-type" evidence="7">
    <location>
        <begin position="15"/>
        <end position="43"/>
    </location>
</feature>
<evidence type="ECO:0000256" key="1">
    <source>
        <dbReference type="ARBA" id="ARBA00022448"/>
    </source>
</evidence>
<sequence>MGDKHTNNSSKKNAWKVWVDRDLCIGVASCVAVAPSAFSLDNEAKAVVLDTIDQEQKETILDAARACPVAAIFIEEIKSGKRIFPK</sequence>
<gene>
    <name evidence="8" type="ORF">COU88_02955</name>
</gene>
<dbReference type="EMBL" id="PFED01000121">
    <property type="protein sequence ID" value="PJE62812.1"/>
    <property type="molecule type" value="Genomic_DNA"/>
</dbReference>
<name>A0A2M8KSB1_9BACT</name>
<evidence type="ECO:0000259" key="7">
    <source>
        <dbReference type="PROSITE" id="PS51379"/>
    </source>
</evidence>
<evidence type="ECO:0000313" key="9">
    <source>
        <dbReference type="Proteomes" id="UP000229554"/>
    </source>
</evidence>
<dbReference type="Gene3D" id="3.30.70.20">
    <property type="match status" value="1"/>
</dbReference>
<accession>A0A2M8KSB1</accession>
<keyword evidence="5 6" id="KW-0411">Iron-sulfur</keyword>
<dbReference type="Proteomes" id="UP000229554">
    <property type="component" value="Unassembled WGS sequence"/>
</dbReference>
<keyword evidence="1 6" id="KW-0813">Transport</keyword>
<dbReference type="GO" id="GO:0051536">
    <property type="term" value="F:iron-sulfur cluster binding"/>
    <property type="evidence" value="ECO:0007669"/>
    <property type="project" value="UniProtKB-KW"/>
</dbReference>
<organism evidence="8 9">
    <name type="scientific">Candidatus Roizmanbacteria bacterium CG10_big_fil_rev_8_21_14_0_10_39_6</name>
    <dbReference type="NCBI Taxonomy" id="1974853"/>
    <lineage>
        <taxon>Bacteria</taxon>
        <taxon>Candidatus Roizmaniibacteriota</taxon>
    </lineage>
</organism>
<evidence type="ECO:0000256" key="2">
    <source>
        <dbReference type="ARBA" id="ARBA00022723"/>
    </source>
</evidence>
<dbReference type="AlphaFoldDB" id="A0A2M8KSB1"/>
<dbReference type="SUPFAM" id="SSF54862">
    <property type="entry name" value="4Fe-4S ferredoxins"/>
    <property type="match status" value="1"/>
</dbReference>
<dbReference type="PRINTS" id="PR00352">
    <property type="entry name" value="3FE4SFRDOXIN"/>
</dbReference>
<reference evidence="9" key="1">
    <citation type="submission" date="2017-09" db="EMBL/GenBank/DDBJ databases">
        <title>Depth-based differentiation of microbial function through sediment-hosted aquifers and enrichment of novel symbionts in the deep terrestrial subsurface.</title>
        <authorList>
            <person name="Probst A.J."/>
            <person name="Ladd B."/>
            <person name="Jarett J.K."/>
            <person name="Geller-Mcgrath D.E."/>
            <person name="Sieber C.M.K."/>
            <person name="Emerson J.B."/>
            <person name="Anantharaman K."/>
            <person name="Thomas B.C."/>
            <person name="Malmstrom R."/>
            <person name="Stieglmeier M."/>
            <person name="Klingl A."/>
            <person name="Woyke T."/>
            <person name="Ryan C.M."/>
            <person name="Banfield J.F."/>
        </authorList>
    </citation>
    <scope>NUCLEOTIDE SEQUENCE [LARGE SCALE GENOMIC DNA]</scope>
</reference>
<dbReference type="InterPro" id="IPR001080">
    <property type="entry name" value="3Fe4S_ferredoxin"/>
</dbReference>
<evidence type="ECO:0000256" key="3">
    <source>
        <dbReference type="ARBA" id="ARBA00022982"/>
    </source>
</evidence>
<evidence type="ECO:0000256" key="4">
    <source>
        <dbReference type="ARBA" id="ARBA00023004"/>
    </source>
</evidence>
<evidence type="ECO:0000256" key="5">
    <source>
        <dbReference type="ARBA" id="ARBA00023014"/>
    </source>
</evidence>